<dbReference type="Gene3D" id="3.60.110.10">
    <property type="entry name" value="Carbon-nitrogen hydrolase"/>
    <property type="match status" value="1"/>
</dbReference>
<evidence type="ECO:0000259" key="1">
    <source>
        <dbReference type="PROSITE" id="PS50263"/>
    </source>
</evidence>
<dbReference type="Pfam" id="PF00795">
    <property type="entry name" value="CN_hydrolase"/>
    <property type="match status" value="1"/>
</dbReference>
<dbReference type="PANTHER" id="PTHR23088:SF50">
    <property type="entry name" value="HYDROLASE YHCX"/>
    <property type="match status" value="1"/>
</dbReference>
<dbReference type="InterPro" id="IPR036526">
    <property type="entry name" value="C-N_Hydrolase_sf"/>
</dbReference>
<evidence type="ECO:0000313" key="2">
    <source>
        <dbReference type="EMBL" id="PZQ48685.1"/>
    </source>
</evidence>
<feature type="domain" description="CN hydrolase" evidence="1">
    <location>
        <begin position="2"/>
        <end position="255"/>
    </location>
</feature>
<dbReference type="InterPro" id="IPR003010">
    <property type="entry name" value="C-N_Hydrolase"/>
</dbReference>
<comment type="caution">
    <text evidence="2">The sequence shown here is derived from an EMBL/GenBank/DDBJ whole genome shotgun (WGS) entry which is preliminary data.</text>
</comment>
<dbReference type="SUPFAM" id="SSF56317">
    <property type="entry name" value="Carbon-nitrogen hydrolase"/>
    <property type="match status" value="1"/>
</dbReference>
<accession>A0A2W5ND81</accession>
<proteinExistence type="predicted"/>
<dbReference type="PROSITE" id="PS50263">
    <property type="entry name" value="CN_HYDROLASE"/>
    <property type="match status" value="1"/>
</dbReference>
<reference evidence="2 3" key="1">
    <citation type="submission" date="2017-08" db="EMBL/GenBank/DDBJ databases">
        <title>Infants hospitalized years apart are colonized by the same room-sourced microbial strains.</title>
        <authorList>
            <person name="Brooks B."/>
            <person name="Olm M.R."/>
            <person name="Firek B.A."/>
            <person name="Baker R."/>
            <person name="Thomas B.C."/>
            <person name="Morowitz M.J."/>
            <person name="Banfield J.F."/>
        </authorList>
    </citation>
    <scope>NUCLEOTIDE SEQUENCE [LARGE SCALE GENOMIC DNA]</scope>
    <source>
        <strain evidence="2">S2_005_002_R2_29</strain>
    </source>
</reference>
<dbReference type="Proteomes" id="UP000249417">
    <property type="component" value="Unassembled WGS sequence"/>
</dbReference>
<protein>
    <recommendedName>
        <fullName evidence="1">CN hydrolase domain-containing protein</fullName>
    </recommendedName>
</protein>
<sequence length="282" mass="30658">MLNLSCILYDVGFKAGSFEGLVEDIVAKTRAEWAAGADVVVFPEYVWMCGAPYTSPGFNDHALADSFWTVHFARLKKELCVTGKTVILGSGPRIVGDKLYNTSVIFNDGSTILQDKINLTPWESDYAGGDTIHVFKVGALNCVTVICLDSEMPDISQMLKDRGDIDLVFVPSCTETLMGAERVMRCSSARAVELACAFVVCGLRGHIEGFDFMISNAGGAALYMPSLKGLEGVSRMQETPVEMEGYAVQRYIVDPAVLKLAKKTTETTNPAVIKSPKTICLR</sequence>
<name>A0A2W5ND81_9BACT</name>
<gene>
    <name evidence="2" type="ORF">DI551_00965</name>
</gene>
<dbReference type="EMBL" id="QFQB01000003">
    <property type="protein sequence ID" value="PZQ48685.1"/>
    <property type="molecule type" value="Genomic_DNA"/>
</dbReference>
<evidence type="ECO:0000313" key="3">
    <source>
        <dbReference type="Proteomes" id="UP000249417"/>
    </source>
</evidence>
<dbReference type="AlphaFoldDB" id="A0A2W5ND81"/>
<dbReference type="PANTHER" id="PTHR23088">
    <property type="entry name" value="NITRILASE-RELATED"/>
    <property type="match status" value="1"/>
</dbReference>
<organism evidence="2 3">
    <name type="scientific">Micavibrio aeruginosavorus</name>
    <dbReference type="NCBI Taxonomy" id="349221"/>
    <lineage>
        <taxon>Bacteria</taxon>
        <taxon>Pseudomonadati</taxon>
        <taxon>Bdellovibrionota</taxon>
        <taxon>Bdellovibrionia</taxon>
        <taxon>Bdellovibrionales</taxon>
        <taxon>Pseudobdellovibrionaceae</taxon>
        <taxon>Micavibrio</taxon>
    </lineage>
</organism>